<feature type="compositionally biased region" description="Basic residues" evidence="2">
    <location>
        <begin position="101"/>
        <end position="110"/>
    </location>
</feature>
<organism evidence="4">
    <name type="scientific">Tanacetum cinerariifolium</name>
    <name type="common">Dalmatian daisy</name>
    <name type="synonym">Chrysanthemum cinerariifolium</name>
    <dbReference type="NCBI Taxonomy" id="118510"/>
    <lineage>
        <taxon>Eukaryota</taxon>
        <taxon>Viridiplantae</taxon>
        <taxon>Streptophyta</taxon>
        <taxon>Embryophyta</taxon>
        <taxon>Tracheophyta</taxon>
        <taxon>Spermatophyta</taxon>
        <taxon>Magnoliopsida</taxon>
        <taxon>eudicotyledons</taxon>
        <taxon>Gunneridae</taxon>
        <taxon>Pentapetalae</taxon>
        <taxon>asterids</taxon>
        <taxon>campanulids</taxon>
        <taxon>Asterales</taxon>
        <taxon>Asteraceae</taxon>
        <taxon>Asteroideae</taxon>
        <taxon>Anthemideae</taxon>
        <taxon>Anthemidinae</taxon>
        <taxon>Tanacetum</taxon>
    </lineage>
</organism>
<evidence type="ECO:0000256" key="2">
    <source>
        <dbReference type="SAM" id="MobiDB-lite"/>
    </source>
</evidence>
<feature type="domain" description="Lipoxygenase" evidence="3">
    <location>
        <begin position="203"/>
        <end position="320"/>
    </location>
</feature>
<dbReference type="GO" id="GO:0046872">
    <property type="term" value="F:metal ion binding"/>
    <property type="evidence" value="ECO:0007669"/>
    <property type="project" value="InterPro"/>
</dbReference>
<sequence>MVKHLDSGTKFLMYSRFVQVFLDKQVDEMSKHNVIYVIPSHTKKVFSNMKRVGKDFLGRDTPLFPTMIVQAQEKLSKDIKIPTDTQHAPTIIQPTTSQQQRKQKPGKTRRKYTELPQTSVPTEVVADETVYEEMYDSSGSKRQETMGDVAAQTRSERLSKFSNDSPLLRVNTLRSRKDRLQLNELMELCTKLSDRVLDLEKTNTAQVKKIANLKTRVKRLERKKKSRSHGLKRLYKVIEDITTTDIEETVSTTAPITTTVTDDELTMAPALVKIKKLKPNDEWPLKSKLDPEVYGPPESTITTETVQQVIVGFIFVEQDFQDSPNDEEDTRSSHEYLNDLKDEYQARALWPSLKDSLKRHKPKLRPTKDFEAKYNKVQAKLALLSSSASASKASMVKNKGLIARIYEWDEEEVSSDDNEMVEVKLLMALAKENDAISKKDAKNGEWVRISMRKTLLSEAQCFILPNHDIGRILPAELHRNTIDPSVAVTDSLATDYDSVNESSVCSTSLHPLKKLDGDEPIFGSKTIKSILRSKSTFKAETLKGVIINEASSTLAKDNKSSSASKVNLAPTDKLKSVKIKDDHP</sequence>
<dbReference type="Pfam" id="PF00305">
    <property type="entry name" value="Lipoxygenase"/>
    <property type="match status" value="1"/>
</dbReference>
<name>A0A6L2N664_TANCI</name>
<protein>
    <submittedName>
        <fullName evidence="4">Retrovirus-related Pol polyprotein from transposon TNT 1-94</fullName>
    </submittedName>
</protein>
<accession>A0A6L2N664</accession>
<feature type="region of interest" description="Disordered" evidence="2">
    <location>
        <begin position="87"/>
        <end position="114"/>
    </location>
</feature>
<dbReference type="EMBL" id="BKCJ010008318">
    <property type="protein sequence ID" value="GEU81610.1"/>
    <property type="molecule type" value="Genomic_DNA"/>
</dbReference>
<evidence type="ECO:0000256" key="1">
    <source>
        <dbReference type="SAM" id="Coils"/>
    </source>
</evidence>
<feature type="coiled-coil region" evidence="1">
    <location>
        <begin position="182"/>
        <end position="223"/>
    </location>
</feature>
<dbReference type="InterPro" id="IPR013819">
    <property type="entry name" value="LipOase_C"/>
</dbReference>
<dbReference type="AlphaFoldDB" id="A0A6L2N664"/>
<gene>
    <name evidence="4" type="ORF">Tci_053588</name>
</gene>
<evidence type="ECO:0000313" key="4">
    <source>
        <dbReference type="EMBL" id="GEU81610.1"/>
    </source>
</evidence>
<keyword evidence="1" id="KW-0175">Coiled coil</keyword>
<reference evidence="4" key="1">
    <citation type="journal article" date="2019" name="Sci. Rep.">
        <title>Draft genome of Tanacetum cinerariifolium, the natural source of mosquito coil.</title>
        <authorList>
            <person name="Yamashiro T."/>
            <person name="Shiraishi A."/>
            <person name="Satake H."/>
            <person name="Nakayama K."/>
        </authorList>
    </citation>
    <scope>NUCLEOTIDE SEQUENCE</scope>
</reference>
<feature type="compositionally biased region" description="Low complexity" evidence="2">
    <location>
        <begin position="89"/>
        <end position="100"/>
    </location>
</feature>
<dbReference type="GO" id="GO:0016702">
    <property type="term" value="F:oxidoreductase activity, acting on single donors with incorporation of molecular oxygen, incorporation of two atoms of oxygen"/>
    <property type="evidence" value="ECO:0007669"/>
    <property type="project" value="InterPro"/>
</dbReference>
<comment type="caution">
    <text evidence="4">The sequence shown here is derived from an EMBL/GenBank/DDBJ whole genome shotgun (WGS) entry which is preliminary data.</text>
</comment>
<evidence type="ECO:0000259" key="3">
    <source>
        <dbReference type="Pfam" id="PF00305"/>
    </source>
</evidence>
<proteinExistence type="predicted"/>